<comment type="similarity">
    <text evidence="4">In the N-terminal section; belongs to the glycosyltransferase 51 family.</text>
</comment>
<keyword evidence="9" id="KW-0808">Transferase</keyword>
<evidence type="ECO:0000259" key="20">
    <source>
        <dbReference type="Pfam" id="PF00905"/>
    </source>
</evidence>
<evidence type="ECO:0000256" key="8">
    <source>
        <dbReference type="ARBA" id="ARBA00022676"/>
    </source>
</evidence>
<keyword evidence="8" id="KW-0328">Glycosyltransferase</keyword>
<keyword evidence="15" id="KW-0961">Cell wall biogenesis/degradation</keyword>
<evidence type="ECO:0000256" key="2">
    <source>
        <dbReference type="ARBA" id="ARBA00004752"/>
    </source>
</evidence>
<reference evidence="22 23" key="1">
    <citation type="submission" date="2019-11" db="EMBL/GenBank/DDBJ databases">
        <title>Pedobacter sp. HMF7647 Genome sequencing and assembly.</title>
        <authorList>
            <person name="Kang H."/>
            <person name="Kim H."/>
            <person name="Joh K."/>
        </authorList>
    </citation>
    <scope>NUCLEOTIDE SEQUENCE [LARGE SCALE GENOMIC DNA]</scope>
    <source>
        <strain evidence="22 23">HMF7647</strain>
    </source>
</reference>
<keyword evidence="7" id="KW-0645">Protease</keyword>
<evidence type="ECO:0000256" key="7">
    <source>
        <dbReference type="ARBA" id="ARBA00022670"/>
    </source>
</evidence>
<evidence type="ECO:0000256" key="19">
    <source>
        <dbReference type="SAM" id="Phobius"/>
    </source>
</evidence>
<evidence type="ECO:0000256" key="18">
    <source>
        <dbReference type="SAM" id="MobiDB-lite"/>
    </source>
</evidence>
<keyword evidence="11" id="KW-0133">Cell shape</keyword>
<evidence type="ECO:0000256" key="11">
    <source>
        <dbReference type="ARBA" id="ARBA00022960"/>
    </source>
</evidence>
<evidence type="ECO:0000256" key="17">
    <source>
        <dbReference type="ARBA" id="ARBA00049902"/>
    </source>
</evidence>
<protein>
    <submittedName>
        <fullName evidence="22">Penicillin-binding protein</fullName>
    </submittedName>
</protein>
<evidence type="ECO:0000259" key="21">
    <source>
        <dbReference type="Pfam" id="PF00912"/>
    </source>
</evidence>
<evidence type="ECO:0000256" key="14">
    <source>
        <dbReference type="ARBA" id="ARBA00023268"/>
    </source>
</evidence>
<dbReference type="InterPro" id="IPR001460">
    <property type="entry name" value="PCN-bd_Tpept"/>
</dbReference>
<evidence type="ECO:0000256" key="10">
    <source>
        <dbReference type="ARBA" id="ARBA00022801"/>
    </source>
</evidence>
<evidence type="ECO:0000313" key="23">
    <source>
        <dbReference type="Proteomes" id="UP000466586"/>
    </source>
</evidence>
<accession>A0A7K1Y464</accession>
<sequence>MQRRTKQLSQQEINRYTVNLWKIVIGFIAFGVILLFSIGLGLFGKLPSFRDLENPKSNIASEVISDDGNILGTYYVQNRTPVRYDQISPNVINALVSTEDKRFYSHSGLDFKRTFSIIFKNLIGKKEGASTITQQLALNLFSKEGRSRNTLKRSIQKLQEWIVAVKLERQYTKEEIITMYLNTVDFGTYNSFGIKAAARTFFNTTPDKLKPEQAAMLIGMLKGPSLYSPIRNPDNALRRRNTVLNNMYQAGFLTNSEFEEVKEKPIKLSINPTDYSEGSAAYFRAVLKRDIQRIFEEQSITKADGTPYDLDRDGLKIFTSINSKMQTYAEQAQREYLKSLQNQFNQQWGGRDPFKSDKMMQDLLFTGMKRSDRYKQLKAEDKSNDEIWADFRKPAKMTIFSWRGDIDTLMRPIDSIKYYKLMLRNAVMSMEPQTGYVRAWVGGNNFEYFKYDQVKMGARQVGSTAKPFTYAVAIGSQGFSPCYQVPNEPVTVEGWTPKAYKPIPGYLTLRKALANSQNYVTAWVMKQVGATAVSTQIKKMGISTDVPAYPSICLGTFDATLYDMVGAYSTFVNHGLWTEPIYLLRIEDKNGNVLYDRKPQVKVALDPQTAYVMTSMLKSVVNEGTGVRLRYKYNFKNPIGGKTGTTQNNSDGWFIGITPELVTGVWTGCEDRALHFFSTDKGEGANSALPVFALYMKKVYADPSLKYTKGDFEPPKGGVKITLDCDAYGPAKTDSTQTEPQTEELKDDTRF</sequence>
<dbReference type="GO" id="GO:0071555">
    <property type="term" value="P:cell wall organization"/>
    <property type="evidence" value="ECO:0007669"/>
    <property type="project" value="UniProtKB-KW"/>
</dbReference>
<keyword evidence="12" id="KW-0573">Peptidoglycan synthesis</keyword>
<evidence type="ECO:0000256" key="9">
    <source>
        <dbReference type="ARBA" id="ARBA00022679"/>
    </source>
</evidence>
<keyword evidence="13 19" id="KW-0472">Membrane</keyword>
<dbReference type="SUPFAM" id="SSF53955">
    <property type="entry name" value="Lysozyme-like"/>
    <property type="match status" value="1"/>
</dbReference>
<dbReference type="InterPro" id="IPR036950">
    <property type="entry name" value="PBP_transglycosylase"/>
</dbReference>
<organism evidence="22 23">
    <name type="scientific">Hufsiella arboris</name>
    <dbReference type="NCBI Taxonomy" id="2695275"/>
    <lineage>
        <taxon>Bacteria</taxon>
        <taxon>Pseudomonadati</taxon>
        <taxon>Bacteroidota</taxon>
        <taxon>Sphingobacteriia</taxon>
        <taxon>Sphingobacteriales</taxon>
        <taxon>Sphingobacteriaceae</taxon>
        <taxon>Hufsiella</taxon>
    </lineage>
</organism>
<dbReference type="GO" id="GO:0008360">
    <property type="term" value="P:regulation of cell shape"/>
    <property type="evidence" value="ECO:0007669"/>
    <property type="project" value="UniProtKB-KW"/>
</dbReference>
<dbReference type="GO" id="GO:0006508">
    <property type="term" value="P:proteolysis"/>
    <property type="evidence" value="ECO:0007669"/>
    <property type="project" value="UniProtKB-KW"/>
</dbReference>
<dbReference type="Pfam" id="PF00912">
    <property type="entry name" value="Transgly"/>
    <property type="match status" value="1"/>
</dbReference>
<dbReference type="EMBL" id="WVHT01000001">
    <property type="protein sequence ID" value="MXV49363.1"/>
    <property type="molecule type" value="Genomic_DNA"/>
</dbReference>
<dbReference type="GO" id="GO:0005886">
    <property type="term" value="C:plasma membrane"/>
    <property type="evidence" value="ECO:0007669"/>
    <property type="project" value="UniProtKB-SubCell"/>
</dbReference>
<evidence type="ECO:0000256" key="3">
    <source>
        <dbReference type="ARBA" id="ARBA00007090"/>
    </source>
</evidence>
<evidence type="ECO:0000313" key="22">
    <source>
        <dbReference type="EMBL" id="MXV49363.1"/>
    </source>
</evidence>
<feature type="domain" description="Penicillin-binding protein transpeptidase" evidence="20">
    <location>
        <begin position="427"/>
        <end position="659"/>
    </location>
</feature>
<evidence type="ECO:0000256" key="1">
    <source>
        <dbReference type="ARBA" id="ARBA00004236"/>
    </source>
</evidence>
<dbReference type="Gene3D" id="3.40.710.10">
    <property type="entry name" value="DD-peptidase/beta-lactamase superfamily"/>
    <property type="match status" value="1"/>
</dbReference>
<dbReference type="PANTHER" id="PTHR32282:SF11">
    <property type="entry name" value="PENICILLIN-BINDING PROTEIN 1B"/>
    <property type="match status" value="1"/>
</dbReference>
<evidence type="ECO:0000256" key="16">
    <source>
        <dbReference type="ARBA" id="ARBA00034000"/>
    </source>
</evidence>
<comment type="pathway">
    <text evidence="2">Cell wall biogenesis; peptidoglycan biosynthesis.</text>
</comment>
<evidence type="ECO:0000256" key="6">
    <source>
        <dbReference type="ARBA" id="ARBA00022645"/>
    </source>
</evidence>
<proteinExistence type="inferred from homology"/>
<evidence type="ECO:0000256" key="4">
    <source>
        <dbReference type="ARBA" id="ARBA00007739"/>
    </source>
</evidence>
<dbReference type="InterPro" id="IPR001264">
    <property type="entry name" value="Glyco_trans_51"/>
</dbReference>
<dbReference type="InterPro" id="IPR050396">
    <property type="entry name" value="Glycosyltr_51/Transpeptidase"/>
</dbReference>
<evidence type="ECO:0000256" key="12">
    <source>
        <dbReference type="ARBA" id="ARBA00022984"/>
    </source>
</evidence>
<keyword evidence="19" id="KW-1133">Transmembrane helix</keyword>
<evidence type="ECO:0000256" key="15">
    <source>
        <dbReference type="ARBA" id="ARBA00023316"/>
    </source>
</evidence>
<keyword evidence="14" id="KW-0511">Multifunctional enzyme</keyword>
<keyword evidence="5" id="KW-1003">Cell membrane</keyword>
<comment type="subcellular location">
    <subcellularLocation>
        <location evidence="1">Cell membrane</location>
    </subcellularLocation>
</comment>
<keyword evidence="6" id="KW-0121">Carboxypeptidase</keyword>
<dbReference type="Gene3D" id="1.10.3810.10">
    <property type="entry name" value="Biosynthetic peptidoglycan transglycosylase-like"/>
    <property type="match status" value="1"/>
</dbReference>
<feature type="transmembrane region" description="Helical" evidence="19">
    <location>
        <begin position="20"/>
        <end position="43"/>
    </location>
</feature>
<evidence type="ECO:0000256" key="13">
    <source>
        <dbReference type="ARBA" id="ARBA00023136"/>
    </source>
</evidence>
<comment type="catalytic activity">
    <reaction evidence="16">
        <text>Preferential cleavage: (Ac)2-L-Lys-D-Ala-|-D-Ala. Also transpeptidation of peptidyl-alanyl moieties that are N-acyl substituents of D-alanine.</text>
        <dbReference type="EC" id="3.4.16.4"/>
    </reaction>
</comment>
<keyword evidence="23" id="KW-1185">Reference proteome</keyword>
<name>A0A7K1Y464_9SPHI</name>
<keyword evidence="10" id="KW-0378">Hydrolase</keyword>
<dbReference type="GO" id="GO:0009252">
    <property type="term" value="P:peptidoglycan biosynthetic process"/>
    <property type="evidence" value="ECO:0007669"/>
    <property type="project" value="UniProtKB-KW"/>
</dbReference>
<dbReference type="GO" id="GO:0008955">
    <property type="term" value="F:peptidoglycan glycosyltransferase activity"/>
    <property type="evidence" value="ECO:0007669"/>
    <property type="project" value="UniProtKB-EC"/>
</dbReference>
<comment type="catalytic activity">
    <reaction evidence="17">
        <text>[GlcNAc-(1-&gt;4)-Mur2Ac(oyl-L-Ala-gamma-D-Glu-L-Lys-D-Ala-D-Ala)](n)-di-trans,octa-cis-undecaprenyl diphosphate + beta-D-GlcNAc-(1-&gt;4)-Mur2Ac(oyl-L-Ala-gamma-D-Glu-L-Lys-D-Ala-D-Ala)-di-trans,octa-cis-undecaprenyl diphosphate = [GlcNAc-(1-&gt;4)-Mur2Ac(oyl-L-Ala-gamma-D-Glu-L-Lys-D-Ala-D-Ala)](n+1)-di-trans,octa-cis-undecaprenyl diphosphate + di-trans,octa-cis-undecaprenyl diphosphate + H(+)</text>
        <dbReference type="Rhea" id="RHEA:23708"/>
        <dbReference type="Rhea" id="RHEA-COMP:9602"/>
        <dbReference type="Rhea" id="RHEA-COMP:9603"/>
        <dbReference type="ChEBI" id="CHEBI:15378"/>
        <dbReference type="ChEBI" id="CHEBI:58405"/>
        <dbReference type="ChEBI" id="CHEBI:60033"/>
        <dbReference type="ChEBI" id="CHEBI:78435"/>
        <dbReference type="EC" id="2.4.99.28"/>
    </reaction>
</comment>
<dbReference type="GO" id="GO:0008658">
    <property type="term" value="F:penicillin binding"/>
    <property type="evidence" value="ECO:0007669"/>
    <property type="project" value="InterPro"/>
</dbReference>
<dbReference type="Pfam" id="PF00905">
    <property type="entry name" value="Transpeptidase"/>
    <property type="match status" value="1"/>
</dbReference>
<evidence type="ECO:0000256" key="5">
    <source>
        <dbReference type="ARBA" id="ARBA00022475"/>
    </source>
</evidence>
<feature type="domain" description="Glycosyl transferase family 51" evidence="21">
    <location>
        <begin position="68"/>
        <end position="247"/>
    </location>
</feature>
<comment type="similarity">
    <text evidence="3">In the C-terminal section; belongs to the transpeptidase family.</text>
</comment>
<dbReference type="Proteomes" id="UP000466586">
    <property type="component" value="Unassembled WGS sequence"/>
</dbReference>
<dbReference type="InterPro" id="IPR012338">
    <property type="entry name" value="Beta-lactam/transpept-like"/>
</dbReference>
<dbReference type="GO" id="GO:0030288">
    <property type="term" value="C:outer membrane-bounded periplasmic space"/>
    <property type="evidence" value="ECO:0007669"/>
    <property type="project" value="TreeGrafter"/>
</dbReference>
<dbReference type="AlphaFoldDB" id="A0A7K1Y464"/>
<keyword evidence="19" id="KW-0812">Transmembrane</keyword>
<dbReference type="GO" id="GO:0009002">
    <property type="term" value="F:serine-type D-Ala-D-Ala carboxypeptidase activity"/>
    <property type="evidence" value="ECO:0007669"/>
    <property type="project" value="UniProtKB-EC"/>
</dbReference>
<dbReference type="PANTHER" id="PTHR32282">
    <property type="entry name" value="BINDING PROTEIN TRANSPEPTIDASE, PUTATIVE-RELATED"/>
    <property type="match status" value="1"/>
</dbReference>
<dbReference type="SUPFAM" id="SSF56601">
    <property type="entry name" value="beta-lactamase/transpeptidase-like"/>
    <property type="match status" value="1"/>
</dbReference>
<gene>
    <name evidence="22" type="ORF">GS399_00145</name>
</gene>
<dbReference type="RefSeq" id="WP_160842482.1">
    <property type="nucleotide sequence ID" value="NZ_WVHT01000001.1"/>
</dbReference>
<comment type="caution">
    <text evidence="22">The sequence shown here is derived from an EMBL/GenBank/DDBJ whole genome shotgun (WGS) entry which is preliminary data.</text>
</comment>
<feature type="region of interest" description="Disordered" evidence="18">
    <location>
        <begin position="729"/>
        <end position="751"/>
    </location>
</feature>
<dbReference type="InterPro" id="IPR023346">
    <property type="entry name" value="Lysozyme-like_dom_sf"/>
</dbReference>